<dbReference type="PANTHER" id="PTHR46142:SF8">
    <property type="entry name" value="EXPRESSED PROTEIN"/>
    <property type="match status" value="1"/>
</dbReference>
<dbReference type="InterPro" id="IPR037523">
    <property type="entry name" value="VOC_core"/>
</dbReference>
<feature type="compositionally biased region" description="Basic and acidic residues" evidence="1">
    <location>
        <begin position="218"/>
        <end position="230"/>
    </location>
</feature>
<dbReference type="Pfam" id="PF00903">
    <property type="entry name" value="Glyoxalase"/>
    <property type="match status" value="1"/>
</dbReference>
<evidence type="ECO:0000259" key="2">
    <source>
        <dbReference type="PROSITE" id="PS51819"/>
    </source>
</evidence>
<protein>
    <recommendedName>
        <fullName evidence="2">VOC domain-containing protein</fullName>
    </recommendedName>
</protein>
<dbReference type="PANTHER" id="PTHR46142">
    <property type="match status" value="1"/>
</dbReference>
<dbReference type="InterPro" id="IPR029068">
    <property type="entry name" value="Glyas_Bleomycin-R_OHBP_Dase"/>
</dbReference>
<accession>A0A553PTD1</accession>
<dbReference type="Proteomes" id="UP000318571">
    <property type="component" value="Chromosome 12"/>
</dbReference>
<evidence type="ECO:0000313" key="4">
    <source>
        <dbReference type="Proteomes" id="UP000318571"/>
    </source>
</evidence>
<feature type="region of interest" description="Disordered" evidence="1">
    <location>
        <begin position="202"/>
        <end position="230"/>
    </location>
</feature>
<feature type="compositionally biased region" description="Polar residues" evidence="1">
    <location>
        <begin position="204"/>
        <end position="213"/>
    </location>
</feature>
<evidence type="ECO:0000256" key="1">
    <source>
        <dbReference type="SAM" id="MobiDB-lite"/>
    </source>
</evidence>
<reference evidence="3 4" key="1">
    <citation type="journal article" date="2018" name="Nat. Ecol. Evol.">
        <title>Genomic signatures of mitonuclear coevolution across populations of Tigriopus californicus.</title>
        <authorList>
            <person name="Barreto F.S."/>
            <person name="Watson E.T."/>
            <person name="Lima T.G."/>
            <person name="Willett C.S."/>
            <person name="Edmands S."/>
            <person name="Li W."/>
            <person name="Burton R.S."/>
        </authorList>
    </citation>
    <scope>NUCLEOTIDE SEQUENCE [LARGE SCALE GENOMIC DNA]</scope>
    <source>
        <strain evidence="3 4">San Diego</strain>
    </source>
</reference>
<dbReference type="EMBL" id="VCGU01000001">
    <property type="protein sequence ID" value="TRY80942.1"/>
    <property type="molecule type" value="Genomic_DNA"/>
</dbReference>
<evidence type="ECO:0000313" key="3">
    <source>
        <dbReference type="EMBL" id="TRY80942.1"/>
    </source>
</evidence>
<feature type="compositionally biased region" description="Low complexity" evidence="1">
    <location>
        <begin position="7"/>
        <end position="22"/>
    </location>
</feature>
<dbReference type="SUPFAM" id="SSF54593">
    <property type="entry name" value="Glyoxalase/Bleomycin resistance protein/Dihydroxybiphenyl dioxygenase"/>
    <property type="match status" value="1"/>
</dbReference>
<sequence length="324" mass="36059">MSNPEITNGTNNGTNNGTTNGTANEDDEFLRGVSKLWVNVNHIALVVSDVGLSLDFYTNIIGMKQILRPNFDRHGAWLTAGNVDIHLIKGRPAVHSDDDLIVSHVALDASNMDGLRARLTKLGAKSRKNISVPNPQNNNKAVDQVNGYYIEFCNCGALDEFLHQTPEGEKDWNLTKANAVASASKVMKKMASSSKINLKFRKTSAVSQTGSDGEQSDSDEHSTNGDHVTVDEKKLANLTQRRKVYGDITQNTVNEKELEELLVRYNNHVPKVIRHLEERMWRKGTQTYIPPAFYDRDGTFYQPPSFEMKITNLDNGPADTIGEE</sequence>
<keyword evidence="4" id="KW-1185">Reference proteome</keyword>
<dbReference type="PROSITE" id="PS51819">
    <property type="entry name" value="VOC"/>
    <property type="match status" value="1"/>
</dbReference>
<dbReference type="Gene3D" id="3.10.180.10">
    <property type="entry name" value="2,3-Dihydroxybiphenyl 1,2-Dioxygenase, domain 1"/>
    <property type="match status" value="1"/>
</dbReference>
<comment type="caution">
    <text evidence="3">The sequence shown here is derived from an EMBL/GenBank/DDBJ whole genome shotgun (WGS) entry which is preliminary data.</text>
</comment>
<gene>
    <name evidence="3" type="ORF">TCAL_04721</name>
</gene>
<proteinExistence type="predicted"/>
<dbReference type="InterPro" id="IPR004360">
    <property type="entry name" value="Glyas_Fos-R_dOase_dom"/>
</dbReference>
<feature type="region of interest" description="Disordered" evidence="1">
    <location>
        <begin position="1"/>
        <end position="25"/>
    </location>
</feature>
<name>A0A553PTD1_TIGCA</name>
<feature type="domain" description="VOC" evidence="2">
    <location>
        <begin position="39"/>
        <end position="155"/>
    </location>
</feature>
<dbReference type="AlphaFoldDB" id="A0A553PTD1"/>
<organism evidence="3 4">
    <name type="scientific">Tigriopus californicus</name>
    <name type="common">Marine copepod</name>
    <dbReference type="NCBI Taxonomy" id="6832"/>
    <lineage>
        <taxon>Eukaryota</taxon>
        <taxon>Metazoa</taxon>
        <taxon>Ecdysozoa</taxon>
        <taxon>Arthropoda</taxon>
        <taxon>Crustacea</taxon>
        <taxon>Multicrustacea</taxon>
        <taxon>Hexanauplia</taxon>
        <taxon>Copepoda</taxon>
        <taxon>Harpacticoida</taxon>
        <taxon>Harpacticidae</taxon>
        <taxon>Tigriopus</taxon>
    </lineage>
</organism>